<proteinExistence type="predicted"/>
<evidence type="ECO:0000259" key="2">
    <source>
        <dbReference type="SMART" id="SM00670"/>
    </source>
</evidence>
<dbReference type="Proteomes" id="UP000680839">
    <property type="component" value="Chromosome"/>
</dbReference>
<accession>A0A975RMI1</accession>
<dbReference type="Pfam" id="PF01850">
    <property type="entry name" value="PIN"/>
    <property type="match status" value="1"/>
</dbReference>
<organism evidence="3 4">
    <name type="scientific">Bradyrhizobium sediminis</name>
    <dbReference type="NCBI Taxonomy" id="2840469"/>
    <lineage>
        <taxon>Bacteria</taxon>
        <taxon>Pseudomonadati</taxon>
        <taxon>Pseudomonadota</taxon>
        <taxon>Alphaproteobacteria</taxon>
        <taxon>Hyphomicrobiales</taxon>
        <taxon>Nitrobacteraceae</taxon>
        <taxon>Bradyrhizobium</taxon>
    </lineage>
</organism>
<evidence type="ECO:0000256" key="1">
    <source>
        <dbReference type="SAM" id="Phobius"/>
    </source>
</evidence>
<evidence type="ECO:0000313" key="4">
    <source>
        <dbReference type="Proteomes" id="UP000680839"/>
    </source>
</evidence>
<dbReference type="InterPro" id="IPR002716">
    <property type="entry name" value="PIN_dom"/>
</dbReference>
<name>A0A975RMI1_9BRAD</name>
<dbReference type="InterPro" id="IPR029060">
    <property type="entry name" value="PIN-like_dom_sf"/>
</dbReference>
<keyword evidence="1" id="KW-1133">Transmembrane helix</keyword>
<keyword evidence="1" id="KW-0472">Membrane</keyword>
<feature type="domain" description="PIN" evidence="2">
    <location>
        <begin position="7"/>
        <end position="134"/>
    </location>
</feature>
<dbReference type="RefSeq" id="WP_215621518.1">
    <property type="nucleotide sequence ID" value="NZ_CP076134.1"/>
</dbReference>
<keyword evidence="1" id="KW-0812">Transmembrane</keyword>
<dbReference type="AlphaFoldDB" id="A0A975RMI1"/>
<sequence length="157" mass="17308">MTEASSSLVYLDTNVFIKAVEGLDEAAAPAKSLIKELRRRPAGLAATSEITLAEVLAPSRQADAMPFDMKRRAYLDLLLWSGFVALIPVGRNILIETAEQRAMHRLKLPDAVHLVSAIHAQCRFFVSADRDFERLPVGMERVDCDHAGLAGLLRELP</sequence>
<gene>
    <name evidence="3" type="ORF">KMZ29_24095</name>
</gene>
<evidence type="ECO:0000313" key="3">
    <source>
        <dbReference type="EMBL" id="QWG12733.1"/>
    </source>
</evidence>
<dbReference type="SUPFAM" id="SSF88723">
    <property type="entry name" value="PIN domain-like"/>
    <property type="match status" value="1"/>
</dbReference>
<protein>
    <submittedName>
        <fullName evidence="3">Type II toxin-antitoxin system VapC family toxin</fullName>
    </submittedName>
</protein>
<dbReference type="Gene3D" id="3.40.50.1010">
    <property type="entry name" value="5'-nuclease"/>
    <property type="match status" value="1"/>
</dbReference>
<dbReference type="EMBL" id="CP076134">
    <property type="protein sequence ID" value="QWG12733.1"/>
    <property type="molecule type" value="Genomic_DNA"/>
</dbReference>
<reference evidence="3" key="1">
    <citation type="submission" date="2021-06" db="EMBL/GenBank/DDBJ databases">
        <title>Bradyrhizobium sp. S2-20-1 Genome sequencing.</title>
        <authorList>
            <person name="Jin L."/>
        </authorList>
    </citation>
    <scope>NUCLEOTIDE SEQUENCE</scope>
    <source>
        <strain evidence="3">S2-20-1</strain>
    </source>
</reference>
<feature type="transmembrane region" description="Helical" evidence="1">
    <location>
        <begin position="77"/>
        <end position="95"/>
    </location>
</feature>
<dbReference type="SMART" id="SM00670">
    <property type="entry name" value="PINc"/>
    <property type="match status" value="1"/>
</dbReference>